<feature type="compositionally biased region" description="Low complexity" evidence="1">
    <location>
        <begin position="201"/>
        <end position="215"/>
    </location>
</feature>
<accession>A0AAV7KBC1</accession>
<sequence length="260" mass="28745">MKCEEALEFLSQIRKTLPGIENFLQNTLVKEHLSAQGRNELHSILHILSHIQLAALPSLGKNSKSSVSNLSSSSRVSSTIESENTHSISTTFGTDTEFSPSFESSPFSSPTRLSVINPAPGRAKRTEIKTEFSRIVDCNKSADRQPIPVSRSGRPLKVATGRLLPGECHVARVDTSKRKRRVTSTTSPPQSKKSKTHKLYTNTTNTSPTTTFQNNKPHKGKHITSIQKSIVPWTQSKKTNKRTTAIAKNEEENIKNSICN</sequence>
<dbReference type="EMBL" id="JAKMXF010000088">
    <property type="protein sequence ID" value="KAI6658488.1"/>
    <property type="molecule type" value="Genomic_DNA"/>
</dbReference>
<proteinExistence type="predicted"/>
<gene>
    <name evidence="2" type="ORF">LOD99_15288</name>
</gene>
<reference evidence="2 3" key="1">
    <citation type="journal article" date="2023" name="BMC Biol.">
        <title>The compact genome of the sponge Oopsacas minuta (Hexactinellida) is lacking key metazoan core genes.</title>
        <authorList>
            <person name="Santini S."/>
            <person name="Schenkelaars Q."/>
            <person name="Jourda C."/>
            <person name="Duchesne M."/>
            <person name="Belahbib H."/>
            <person name="Rocher C."/>
            <person name="Selva M."/>
            <person name="Riesgo A."/>
            <person name="Vervoort M."/>
            <person name="Leys S.P."/>
            <person name="Kodjabachian L."/>
            <person name="Le Bivic A."/>
            <person name="Borchiellini C."/>
            <person name="Claverie J.M."/>
            <person name="Renard E."/>
        </authorList>
    </citation>
    <scope>NUCLEOTIDE SEQUENCE [LARGE SCALE GENOMIC DNA]</scope>
    <source>
        <strain evidence="2">SPO-2</strain>
    </source>
</reference>
<comment type="caution">
    <text evidence="2">The sequence shown here is derived from an EMBL/GenBank/DDBJ whole genome shotgun (WGS) entry which is preliminary data.</text>
</comment>
<evidence type="ECO:0000256" key="1">
    <source>
        <dbReference type="SAM" id="MobiDB-lite"/>
    </source>
</evidence>
<dbReference type="Proteomes" id="UP001165289">
    <property type="component" value="Unassembled WGS sequence"/>
</dbReference>
<dbReference type="AlphaFoldDB" id="A0AAV7KBC1"/>
<keyword evidence="3" id="KW-1185">Reference proteome</keyword>
<organism evidence="2 3">
    <name type="scientific">Oopsacas minuta</name>
    <dbReference type="NCBI Taxonomy" id="111878"/>
    <lineage>
        <taxon>Eukaryota</taxon>
        <taxon>Metazoa</taxon>
        <taxon>Porifera</taxon>
        <taxon>Hexactinellida</taxon>
        <taxon>Hexasterophora</taxon>
        <taxon>Lyssacinosida</taxon>
        <taxon>Leucopsacidae</taxon>
        <taxon>Oopsacas</taxon>
    </lineage>
</organism>
<feature type="compositionally biased region" description="Low complexity" evidence="1">
    <location>
        <begin position="97"/>
        <end position="110"/>
    </location>
</feature>
<evidence type="ECO:0000313" key="3">
    <source>
        <dbReference type="Proteomes" id="UP001165289"/>
    </source>
</evidence>
<feature type="region of interest" description="Disordered" evidence="1">
    <location>
        <begin position="175"/>
        <end position="224"/>
    </location>
</feature>
<evidence type="ECO:0000313" key="2">
    <source>
        <dbReference type="EMBL" id="KAI6658488.1"/>
    </source>
</evidence>
<feature type="region of interest" description="Disordered" evidence="1">
    <location>
        <begin position="67"/>
        <end position="125"/>
    </location>
</feature>
<feature type="compositionally biased region" description="Low complexity" evidence="1">
    <location>
        <begin position="67"/>
        <end position="78"/>
    </location>
</feature>
<feature type="compositionally biased region" description="Polar residues" evidence="1">
    <location>
        <begin position="79"/>
        <end position="96"/>
    </location>
</feature>
<name>A0AAV7KBC1_9METZ</name>
<protein>
    <submittedName>
        <fullName evidence="2">Uncharacterized protein</fullName>
    </submittedName>
</protein>